<reference evidence="1 2" key="1">
    <citation type="submission" date="2016-11" db="EMBL/GenBank/DDBJ databases">
        <authorList>
            <person name="Jaros S."/>
            <person name="Januszkiewicz K."/>
            <person name="Wedrychowicz H."/>
        </authorList>
    </citation>
    <scope>NUCLEOTIDE SEQUENCE [LARGE SCALE GENOMIC DNA]</scope>
    <source>
        <strain evidence="1 2">GAS499</strain>
    </source>
</reference>
<dbReference type="AlphaFoldDB" id="A0A1M6LII1"/>
<dbReference type="EMBL" id="LT670844">
    <property type="protein sequence ID" value="SHJ70991.1"/>
    <property type="molecule type" value="Genomic_DNA"/>
</dbReference>
<dbReference type="RefSeq" id="WP_079537425.1">
    <property type="nucleotide sequence ID" value="NZ_LT670844.1"/>
</dbReference>
<organism evidence="1 2">
    <name type="scientific">Bradyrhizobium lablabi</name>
    <dbReference type="NCBI Taxonomy" id="722472"/>
    <lineage>
        <taxon>Bacteria</taxon>
        <taxon>Pseudomonadati</taxon>
        <taxon>Pseudomonadota</taxon>
        <taxon>Alphaproteobacteria</taxon>
        <taxon>Hyphomicrobiales</taxon>
        <taxon>Nitrobacteraceae</taxon>
        <taxon>Bradyrhizobium</taxon>
    </lineage>
</organism>
<gene>
    <name evidence="1" type="ORF">SAMN05444159_1286</name>
</gene>
<evidence type="ECO:0000313" key="2">
    <source>
        <dbReference type="Proteomes" id="UP000189935"/>
    </source>
</evidence>
<protein>
    <submittedName>
        <fullName evidence="1">Uncharacterized protein</fullName>
    </submittedName>
</protein>
<name>A0A1M6LII1_9BRAD</name>
<proteinExistence type="predicted"/>
<sequence>MTLVNRMIMEAKAGATELKIRPADVNKVALHIRGCANPQQDIETIKKYLLGGEVKMLDVPIRVIGQKRVAA</sequence>
<dbReference type="Proteomes" id="UP000189935">
    <property type="component" value="Chromosome I"/>
</dbReference>
<evidence type="ECO:0000313" key="1">
    <source>
        <dbReference type="EMBL" id="SHJ70991.1"/>
    </source>
</evidence>
<accession>A0A1M6LII1</accession>